<dbReference type="HAMAP" id="MF_00409">
    <property type="entry name" value="LpxK"/>
    <property type="match status" value="1"/>
</dbReference>
<dbReference type="AlphaFoldDB" id="A0A2P4EX54"/>
<proteinExistence type="inferred from homology"/>
<keyword evidence="9 13" id="KW-0418">Kinase</keyword>
<dbReference type="InterPro" id="IPR003758">
    <property type="entry name" value="LpxK"/>
</dbReference>
<evidence type="ECO:0000256" key="8">
    <source>
        <dbReference type="ARBA" id="ARBA00022741"/>
    </source>
</evidence>
<protein>
    <recommendedName>
        <fullName evidence="4 13">Tetraacyldisaccharide 4'-kinase</fullName>
        <ecNumber evidence="3 13">2.7.1.130</ecNumber>
    </recommendedName>
    <alternativeName>
        <fullName evidence="12 13">Lipid A 4'-kinase</fullName>
    </alternativeName>
</protein>
<dbReference type="Proteomes" id="UP000243451">
    <property type="component" value="Unassembled WGS sequence"/>
</dbReference>
<comment type="function">
    <text evidence="1 13">Transfers the gamma-phosphate of ATP to the 4'-position of a tetraacyldisaccharide 1-phosphate intermediate (termed DS-1-P) to form tetraacyldisaccharide 1,4'-bis-phosphate (lipid IVA).</text>
</comment>
<comment type="pathway">
    <text evidence="2 13">Glycolipid biosynthesis; lipid IV(A) biosynthesis; lipid IV(A) from (3R)-3-hydroxytetradecanoyl-[acyl-carrier-protein] and UDP-N-acetyl-alpha-D-glucosamine: step 6/6.</text>
</comment>
<keyword evidence="10 13" id="KW-0067">ATP-binding</keyword>
<evidence type="ECO:0000313" key="14">
    <source>
        <dbReference type="EMBL" id="POB04597.1"/>
    </source>
</evidence>
<dbReference type="OrthoDB" id="9766423at2"/>
<evidence type="ECO:0000256" key="5">
    <source>
        <dbReference type="ARBA" id="ARBA00022516"/>
    </source>
</evidence>
<comment type="catalytic activity">
    <reaction evidence="13">
        <text>a lipid A disaccharide + ATP = a lipid IVA + ADP + H(+)</text>
        <dbReference type="Rhea" id="RHEA:67840"/>
        <dbReference type="ChEBI" id="CHEBI:15378"/>
        <dbReference type="ChEBI" id="CHEBI:30616"/>
        <dbReference type="ChEBI" id="CHEBI:176343"/>
        <dbReference type="ChEBI" id="CHEBI:176425"/>
        <dbReference type="ChEBI" id="CHEBI:456216"/>
        <dbReference type="EC" id="2.7.1.130"/>
    </reaction>
</comment>
<evidence type="ECO:0000256" key="12">
    <source>
        <dbReference type="ARBA" id="ARBA00029757"/>
    </source>
</evidence>
<dbReference type="EC" id="2.7.1.130" evidence="3 13"/>
<dbReference type="InterPro" id="IPR027417">
    <property type="entry name" value="P-loop_NTPase"/>
</dbReference>
<dbReference type="SUPFAM" id="SSF52540">
    <property type="entry name" value="P-loop containing nucleoside triphosphate hydrolases"/>
    <property type="match status" value="1"/>
</dbReference>
<evidence type="ECO:0000256" key="10">
    <source>
        <dbReference type="ARBA" id="ARBA00022840"/>
    </source>
</evidence>
<evidence type="ECO:0000256" key="13">
    <source>
        <dbReference type="HAMAP-Rule" id="MF_00409"/>
    </source>
</evidence>
<dbReference type="PANTHER" id="PTHR42724">
    <property type="entry name" value="TETRAACYLDISACCHARIDE 4'-KINASE"/>
    <property type="match status" value="1"/>
</dbReference>
<evidence type="ECO:0000256" key="2">
    <source>
        <dbReference type="ARBA" id="ARBA00004870"/>
    </source>
</evidence>
<evidence type="ECO:0000256" key="11">
    <source>
        <dbReference type="ARBA" id="ARBA00023098"/>
    </source>
</evidence>
<organism evidence="14 15">
    <name type="scientific">Halopseudomonas oceani</name>
    <dbReference type="NCBI Taxonomy" id="1708783"/>
    <lineage>
        <taxon>Bacteria</taxon>
        <taxon>Pseudomonadati</taxon>
        <taxon>Pseudomonadota</taxon>
        <taxon>Gammaproteobacteria</taxon>
        <taxon>Pseudomonadales</taxon>
        <taxon>Pseudomonadaceae</taxon>
        <taxon>Halopseudomonas</taxon>
    </lineage>
</organism>
<dbReference type="GO" id="GO:0005886">
    <property type="term" value="C:plasma membrane"/>
    <property type="evidence" value="ECO:0007669"/>
    <property type="project" value="TreeGrafter"/>
</dbReference>
<evidence type="ECO:0000256" key="7">
    <source>
        <dbReference type="ARBA" id="ARBA00022679"/>
    </source>
</evidence>
<feature type="binding site" evidence="13">
    <location>
        <begin position="63"/>
        <end position="70"/>
    </location>
    <ligand>
        <name>ATP</name>
        <dbReference type="ChEBI" id="CHEBI:30616"/>
    </ligand>
</feature>
<comment type="caution">
    <text evidence="14">The sequence shown here is derived from an EMBL/GenBank/DDBJ whole genome shotgun (WGS) entry which is preliminary data.</text>
</comment>
<evidence type="ECO:0000256" key="9">
    <source>
        <dbReference type="ARBA" id="ARBA00022777"/>
    </source>
</evidence>
<evidence type="ECO:0000256" key="3">
    <source>
        <dbReference type="ARBA" id="ARBA00012071"/>
    </source>
</evidence>
<dbReference type="EMBL" id="PPSK01000004">
    <property type="protein sequence ID" value="POB04597.1"/>
    <property type="molecule type" value="Genomic_DNA"/>
</dbReference>
<dbReference type="NCBIfam" id="TIGR00682">
    <property type="entry name" value="lpxK"/>
    <property type="match status" value="1"/>
</dbReference>
<evidence type="ECO:0000313" key="15">
    <source>
        <dbReference type="Proteomes" id="UP000243451"/>
    </source>
</evidence>
<dbReference type="GO" id="GO:0009029">
    <property type="term" value="F:lipid-A 4'-kinase activity"/>
    <property type="evidence" value="ECO:0007669"/>
    <property type="project" value="UniProtKB-UniRule"/>
</dbReference>
<dbReference type="Pfam" id="PF02606">
    <property type="entry name" value="LpxK"/>
    <property type="match status" value="1"/>
</dbReference>
<keyword evidence="8 13" id="KW-0547">Nucleotide-binding</keyword>
<keyword evidence="5 13" id="KW-0444">Lipid biosynthesis</keyword>
<dbReference type="PANTHER" id="PTHR42724:SF1">
    <property type="entry name" value="TETRAACYLDISACCHARIDE 4'-KINASE, MITOCHONDRIAL-RELATED"/>
    <property type="match status" value="1"/>
</dbReference>
<reference evidence="14 15" key="1">
    <citation type="submission" date="2018-01" db="EMBL/GenBank/DDBJ databases">
        <title>Draft genome of the type strain Pseudomonas oceani DSM 100277 isolated from the deep water in Okinawa trough, northwestern Pacific Ocean.</title>
        <authorList>
            <person name="Gomila M."/>
            <person name="Mulet M."/>
            <person name="Garcia-Valdes E."/>
            <person name="Lalucat J."/>
        </authorList>
    </citation>
    <scope>NUCLEOTIDE SEQUENCE [LARGE SCALE GENOMIC DNA]</scope>
    <source>
        <strain evidence="14 15">DSM 100277</strain>
    </source>
</reference>
<gene>
    <name evidence="13" type="primary">lpxK</name>
    <name evidence="14" type="ORF">C1949_06405</name>
</gene>
<keyword evidence="6 13" id="KW-0441">Lipid A biosynthesis</keyword>
<dbReference type="GO" id="GO:0009245">
    <property type="term" value="P:lipid A biosynthetic process"/>
    <property type="evidence" value="ECO:0007669"/>
    <property type="project" value="UniProtKB-UniRule"/>
</dbReference>
<dbReference type="RefSeq" id="WP_104737640.1">
    <property type="nucleotide sequence ID" value="NZ_BMHR01000003.1"/>
</dbReference>
<accession>A0A2P4EX54</accession>
<keyword evidence="11 13" id="KW-0443">Lipid metabolism</keyword>
<sequence length="341" mass="37672">MSGSSLEQRLLRAWYTKAPWLPLLRPLSALYRHLVVRRRQAYLSGERAQWQPPVPLIVVGNITVGGTGKTPMVVWLIEFLRARGYRVGVVSRGYGARPPRYPWHVSATDEPALCGDEPALLVRRCDVPVVIDPDRPAAARHLLATTDVNLIISDDGLQHYALGRTVELVMLDHLRGLGNARCLPEGPLREPAERLDAVDLVVRNGAANDSVKGFAMQLVPLTLVNLASGERVAAARWSGPRQVTAMAGIGNPQRFFRTLETLAFEFDTRIFPDHANYDASTLSTLPVDRPVLMTEKDAVKCAGLAQDNWWYLSVEAHLSDAFEAALLGLLPSSHPDEIKQE</sequence>
<dbReference type="GO" id="GO:0005524">
    <property type="term" value="F:ATP binding"/>
    <property type="evidence" value="ECO:0007669"/>
    <property type="project" value="UniProtKB-UniRule"/>
</dbReference>
<dbReference type="UniPathway" id="UPA00359">
    <property type="reaction ID" value="UER00482"/>
</dbReference>
<comment type="similarity">
    <text evidence="13">Belongs to the LpxK family.</text>
</comment>
<keyword evidence="7 13" id="KW-0808">Transferase</keyword>
<evidence type="ECO:0000256" key="1">
    <source>
        <dbReference type="ARBA" id="ARBA00002274"/>
    </source>
</evidence>
<name>A0A2P4EX54_9GAMM</name>
<keyword evidence="15" id="KW-1185">Reference proteome</keyword>
<dbReference type="GO" id="GO:0009244">
    <property type="term" value="P:lipopolysaccharide core region biosynthetic process"/>
    <property type="evidence" value="ECO:0007669"/>
    <property type="project" value="TreeGrafter"/>
</dbReference>
<evidence type="ECO:0000256" key="6">
    <source>
        <dbReference type="ARBA" id="ARBA00022556"/>
    </source>
</evidence>
<evidence type="ECO:0000256" key="4">
    <source>
        <dbReference type="ARBA" id="ARBA00016436"/>
    </source>
</evidence>